<dbReference type="InterPro" id="IPR000286">
    <property type="entry name" value="HDACs"/>
</dbReference>
<evidence type="ECO:0000259" key="1">
    <source>
        <dbReference type="Pfam" id="PF00850"/>
    </source>
</evidence>
<dbReference type="GO" id="GO:0040029">
    <property type="term" value="P:epigenetic regulation of gene expression"/>
    <property type="evidence" value="ECO:0007669"/>
    <property type="project" value="TreeGrafter"/>
</dbReference>
<name>A0A2R7Y8X0_9CREN</name>
<dbReference type="PANTHER" id="PTHR10625">
    <property type="entry name" value="HISTONE DEACETYLASE HDAC1-RELATED"/>
    <property type="match status" value="1"/>
</dbReference>
<dbReference type="InterPro" id="IPR023696">
    <property type="entry name" value="Ureohydrolase_dom_sf"/>
</dbReference>
<dbReference type="SUPFAM" id="SSF52768">
    <property type="entry name" value="Arginase/deacetylase"/>
    <property type="match status" value="1"/>
</dbReference>
<sequence length="348" mass="38504">MVRIVYSEKHKLHADPRGYHPENPERLERAFKALMDAPFNKYLKVVNPPSPKEDLLFLVHNEYYVNYILEESRKGFHYIDFDTYVTEYTYELAASFFTASFESAAEALNTKEFIVVMPRPGGHHAGVNGVAFGAPTLGFCVFNYAAAAAKSLLLKGYKTLIIDFDAHHGNGTQEIFWNEGRVVHIDIHEEGIYPGSGDVRDLGGVNAEGTKINIPVVRGAGDETYLWTLANVIDKVVEVFQPNALVVSAGFDAHSGDPLTGLNVSDETYRAFGAYFNKLAYSDVKAVISVVEGGYGKGLISGLVNYVEALLSGQFIKPEITGKPLIREGALRDLKTLLSRYWGIELQV</sequence>
<dbReference type="Pfam" id="PF00850">
    <property type="entry name" value="Hist_deacetyl"/>
    <property type="match status" value="1"/>
</dbReference>
<accession>A0A2R7Y8X0</accession>
<dbReference type="Gene3D" id="3.40.800.20">
    <property type="entry name" value="Histone deacetylase domain"/>
    <property type="match status" value="1"/>
</dbReference>
<protein>
    <recommendedName>
        <fullName evidence="1">Histone deacetylase domain-containing protein</fullName>
    </recommendedName>
</protein>
<dbReference type="EMBL" id="NBVN01000001">
    <property type="protein sequence ID" value="PUA33974.1"/>
    <property type="molecule type" value="Genomic_DNA"/>
</dbReference>
<dbReference type="AlphaFoldDB" id="A0A2R7Y8X0"/>
<proteinExistence type="predicted"/>
<organism evidence="2 3">
    <name type="scientific">Zestosphaera tikiterensis</name>
    <dbReference type="NCBI Taxonomy" id="1973259"/>
    <lineage>
        <taxon>Archaea</taxon>
        <taxon>Thermoproteota</taxon>
        <taxon>Thermoprotei</taxon>
        <taxon>Desulfurococcales</taxon>
        <taxon>Desulfurococcaceae</taxon>
        <taxon>Zestosphaera</taxon>
    </lineage>
</organism>
<evidence type="ECO:0000313" key="3">
    <source>
        <dbReference type="Proteomes" id="UP000244093"/>
    </source>
</evidence>
<dbReference type="InterPro" id="IPR037138">
    <property type="entry name" value="His_deacetylse_dom_sf"/>
</dbReference>
<dbReference type="GO" id="GO:0004407">
    <property type="term" value="F:histone deacetylase activity"/>
    <property type="evidence" value="ECO:0007669"/>
    <property type="project" value="TreeGrafter"/>
</dbReference>
<feature type="domain" description="Histone deacetylase" evidence="1">
    <location>
        <begin position="20"/>
        <end position="307"/>
    </location>
</feature>
<gene>
    <name evidence="2" type="ORF">B7O98_00745</name>
</gene>
<dbReference type="PRINTS" id="PR01270">
    <property type="entry name" value="HDASUPER"/>
</dbReference>
<dbReference type="CDD" id="cd09992">
    <property type="entry name" value="HDAC_classII"/>
    <property type="match status" value="1"/>
</dbReference>
<dbReference type="InterPro" id="IPR023801">
    <property type="entry name" value="His_deacetylse_dom"/>
</dbReference>
<dbReference type="PANTHER" id="PTHR10625:SF10">
    <property type="entry name" value="HISTONE DEACETYLASE HDAC1"/>
    <property type="match status" value="1"/>
</dbReference>
<dbReference type="Proteomes" id="UP000244093">
    <property type="component" value="Unassembled WGS sequence"/>
</dbReference>
<evidence type="ECO:0000313" key="2">
    <source>
        <dbReference type="EMBL" id="PUA33974.1"/>
    </source>
</evidence>
<reference evidence="2" key="1">
    <citation type="submission" date="2017-04" db="EMBL/GenBank/DDBJ databases">
        <authorList>
            <person name="Afonso C.L."/>
            <person name="Miller P.J."/>
            <person name="Scott M.A."/>
            <person name="Spackman E."/>
            <person name="Goraichik I."/>
            <person name="Dimitrov K.M."/>
            <person name="Suarez D.L."/>
            <person name="Swayne D.E."/>
        </authorList>
    </citation>
    <scope>NUCLEOTIDE SEQUENCE</scope>
    <source>
        <strain evidence="2">NZ3</strain>
    </source>
</reference>
<comment type="caution">
    <text evidence="2">The sequence shown here is derived from an EMBL/GenBank/DDBJ whole genome shotgun (WGS) entry which is preliminary data.</text>
</comment>
<reference evidence="2" key="2">
    <citation type="journal article" date="2018" name="Syst. Appl. Microbiol.">
        <title>A new symbiotic nanoarchaeote (Candidatus Nanoclepta minutus) and its host (Zestosphaera tikiterensis gen. nov., sp. nov.) from a New Zealand hot spring.</title>
        <authorList>
            <person name="St John E."/>
            <person name="Liu Y."/>
            <person name="Podar M."/>
            <person name="Stott M.B."/>
            <person name="Meneghin J."/>
            <person name="Chen Z."/>
            <person name="Lagutin K."/>
            <person name="Mitchell K."/>
            <person name="Reysenbach A.L."/>
        </authorList>
    </citation>
    <scope>NUCLEOTIDE SEQUENCE [LARGE SCALE GENOMIC DNA]</scope>
    <source>
        <strain evidence="2">NZ3</strain>
    </source>
</reference>